<keyword evidence="7" id="KW-1133">Transmembrane helix</keyword>
<dbReference type="InterPro" id="IPR017941">
    <property type="entry name" value="Rieske_2Fe-2S"/>
</dbReference>
<evidence type="ECO:0000256" key="7">
    <source>
        <dbReference type="SAM" id="Phobius"/>
    </source>
</evidence>
<dbReference type="PROSITE" id="PS51296">
    <property type="entry name" value="RIESKE"/>
    <property type="match status" value="1"/>
</dbReference>
<comment type="cofactor">
    <cofactor evidence="6">
        <name>[2Fe-2S] cluster</name>
        <dbReference type="ChEBI" id="CHEBI:190135"/>
    </cofactor>
</comment>
<dbReference type="Gene3D" id="2.102.10.10">
    <property type="entry name" value="Rieske [2Fe-2S] iron-sulphur domain"/>
    <property type="match status" value="1"/>
</dbReference>
<dbReference type="SUPFAM" id="SSF50022">
    <property type="entry name" value="ISP domain"/>
    <property type="match status" value="1"/>
</dbReference>
<reference evidence="9 10" key="2">
    <citation type="journal article" date="2021" name="Int. J. Syst. Evol. Microbiol.">
        <title>Isolation and Polyphasic Characterization of Desulfuromonas versatilis sp. Nov., an Electrogenic Bacteria Capable of Versatile Metabolism Isolated from a Graphene Oxide-Reducing Enrichment Culture.</title>
        <authorList>
            <person name="Xie L."/>
            <person name="Yoshida N."/>
            <person name="Ishii S."/>
            <person name="Meng L."/>
        </authorList>
    </citation>
    <scope>NUCLEOTIDE SEQUENCE [LARGE SCALE GENOMIC DNA]</scope>
    <source>
        <strain evidence="9 10">NIT-T3</strain>
    </source>
</reference>
<dbReference type="Pfam" id="PF00355">
    <property type="entry name" value="Rieske"/>
    <property type="match status" value="1"/>
</dbReference>
<keyword evidence="4" id="KW-0411">Iron-sulfur</keyword>
<evidence type="ECO:0000256" key="3">
    <source>
        <dbReference type="ARBA" id="ARBA00023004"/>
    </source>
</evidence>
<keyword evidence="3" id="KW-0408">Iron</keyword>
<keyword evidence="7" id="KW-0472">Membrane</keyword>
<accession>A0ABM8HQ27</accession>
<dbReference type="EMBL" id="AP024355">
    <property type="protein sequence ID" value="BCR05085.1"/>
    <property type="molecule type" value="Genomic_DNA"/>
</dbReference>
<evidence type="ECO:0000259" key="8">
    <source>
        <dbReference type="PROSITE" id="PS51296"/>
    </source>
</evidence>
<feature type="domain" description="Rieske" evidence="8">
    <location>
        <begin position="42"/>
        <end position="132"/>
    </location>
</feature>
<dbReference type="Proteomes" id="UP001319827">
    <property type="component" value="Chromosome"/>
</dbReference>
<evidence type="ECO:0000256" key="4">
    <source>
        <dbReference type="ARBA" id="ARBA00023014"/>
    </source>
</evidence>
<protein>
    <recommendedName>
        <fullName evidence="8">Rieske domain-containing protein</fullName>
    </recommendedName>
</protein>
<dbReference type="PRINTS" id="PR00162">
    <property type="entry name" value="RIESKE"/>
</dbReference>
<evidence type="ECO:0000256" key="2">
    <source>
        <dbReference type="ARBA" id="ARBA00022723"/>
    </source>
</evidence>
<dbReference type="InterPro" id="IPR005805">
    <property type="entry name" value="Rieske_Fe-S_prot_C"/>
</dbReference>
<evidence type="ECO:0000256" key="5">
    <source>
        <dbReference type="ARBA" id="ARBA00023157"/>
    </source>
</evidence>
<evidence type="ECO:0000313" key="9">
    <source>
        <dbReference type="EMBL" id="BCR05085.1"/>
    </source>
</evidence>
<proteinExistence type="predicted"/>
<gene>
    <name evidence="9" type="ORF">DESUT3_21540</name>
</gene>
<evidence type="ECO:0000313" key="10">
    <source>
        <dbReference type="Proteomes" id="UP001319827"/>
    </source>
</evidence>
<name>A0ABM8HQ27_9BACT</name>
<dbReference type="InterPro" id="IPR014349">
    <property type="entry name" value="Rieske_Fe-S_prot"/>
</dbReference>
<keyword evidence="7" id="KW-0812">Transmembrane</keyword>
<evidence type="ECO:0000256" key="1">
    <source>
        <dbReference type="ARBA" id="ARBA00022714"/>
    </source>
</evidence>
<feature type="transmembrane region" description="Helical" evidence="7">
    <location>
        <begin position="12"/>
        <end position="34"/>
    </location>
</feature>
<reference evidence="9 10" key="1">
    <citation type="journal article" date="2016" name="C (Basel)">
        <title>Selective Growth of and Electricity Production by Marine Exoelectrogenic Bacteria in Self-Aggregated Hydrogel of Microbially Reduced Graphene Oxide.</title>
        <authorList>
            <person name="Yoshida N."/>
            <person name="Goto Y."/>
            <person name="Miyata Y."/>
        </authorList>
    </citation>
    <scope>NUCLEOTIDE SEQUENCE [LARGE SCALE GENOMIC DNA]</scope>
    <source>
        <strain evidence="9 10">NIT-T3</strain>
    </source>
</reference>
<keyword evidence="10" id="KW-1185">Reference proteome</keyword>
<organism evidence="9 10">
    <name type="scientific">Desulfuromonas versatilis</name>
    <dbReference type="NCBI Taxonomy" id="2802975"/>
    <lineage>
        <taxon>Bacteria</taxon>
        <taxon>Pseudomonadati</taxon>
        <taxon>Thermodesulfobacteriota</taxon>
        <taxon>Desulfuromonadia</taxon>
        <taxon>Desulfuromonadales</taxon>
        <taxon>Desulfuromonadaceae</taxon>
        <taxon>Desulfuromonas</taxon>
    </lineage>
</organism>
<dbReference type="PANTHER" id="PTHR10134">
    <property type="entry name" value="CYTOCHROME B-C1 COMPLEX SUBUNIT RIESKE, MITOCHONDRIAL"/>
    <property type="match status" value="1"/>
</dbReference>
<dbReference type="InterPro" id="IPR036922">
    <property type="entry name" value="Rieske_2Fe-2S_sf"/>
</dbReference>
<evidence type="ECO:0000256" key="6">
    <source>
        <dbReference type="ARBA" id="ARBA00034078"/>
    </source>
</evidence>
<dbReference type="RefSeq" id="WP_221248514.1">
    <property type="nucleotide sequence ID" value="NZ_AP024355.1"/>
</dbReference>
<keyword evidence="5" id="KW-1015">Disulfide bond</keyword>
<keyword evidence="1" id="KW-0001">2Fe-2S</keyword>
<keyword evidence="2" id="KW-0479">Metal-binding</keyword>
<sequence length="155" mass="17148">MKRRDWLVRTLSWGFGGTALGMLGWMFGDVWLAAGRFSTAHWTRLTDADTISGEAVVPFPAQRVALVRREALVGAVSLECTHLGCLVNVMDQGFYCPCHGSEFGPLGEVWSGPAPTPLQWHEVRVSRGQLWIHSGQKLDAPHWVQLPPSQQNAEV</sequence>